<evidence type="ECO:0008006" key="4">
    <source>
        <dbReference type="Google" id="ProtNLM"/>
    </source>
</evidence>
<proteinExistence type="predicted"/>
<organism evidence="2 3">
    <name type="scientific">Streptomyces phaeofaciens</name>
    <dbReference type="NCBI Taxonomy" id="68254"/>
    <lineage>
        <taxon>Bacteria</taxon>
        <taxon>Bacillati</taxon>
        <taxon>Actinomycetota</taxon>
        <taxon>Actinomycetes</taxon>
        <taxon>Kitasatosporales</taxon>
        <taxon>Streptomycetaceae</taxon>
        <taxon>Streptomyces</taxon>
    </lineage>
</organism>
<feature type="transmembrane region" description="Helical" evidence="1">
    <location>
        <begin position="88"/>
        <end position="114"/>
    </location>
</feature>
<keyword evidence="1" id="KW-0472">Membrane</keyword>
<sequence length="207" mass="21539">MTGPPRLCPEDRPDFDAVLRLAMGTAEIRTALSAGPGGRAGDRLRSRALDAADEIAAAAGPEYAAYLAVRAAGRRAAAPRPATGHHTLLPALAVLTPVVAATSATFLLLFGYTLRLADPTAALPGSLVTAGWVLAAVAAVSTLAALLRTAVRERGGPPTPEQVEQARLDWQQALLARGMLPHLNGYVREELPHAPTHTPRTGPPCSD</sequence>
<accession>A0A918HA14</accession>
<comment type="caution">
    <text evidence="2">The sequence shown here is derived from an EMBL/GenBank/DDBJ whole genome shotgun (WGS) entry which is preliminary data.</text>
</comment>
<gene>
    <name evidence="2" type="ORF">GCM10010226_27400</name>
</gene>
<name>A0A918HA14_9ACTN</name>
<keyword evidence="1" id="KW-0812">Transmembrane</keyword>
<dbReference type="Proteomes" id="UP000646776">
    <property type="component" value="Unassembled WGS sequence"/>
</dbReference>
<keyword evidence="3" id="KW-1185">Reference proteome</keyword>
<evidence type="ECO:0000313" key="3">
    <source>
        <dbReference type="Proteomes" id="UP000646776"/>
    </source>
</evidence>
<dbReference type="AlphaFoldDB" id="A0A918HA14"/>
<feature type="transmembrane region" description="Helical" evidence="1">
    <location>
        <begin position="126"/>
        <end position="147"/>
    </location>
</feature>
<dbReference type="EMBL" id="BMSA01000006">
    <property type="protein sequence ID" value="GGT48729.1"/>
    <property type="molecule type" value="Genomic_DNA"/>
</dbReference>
<evidence type="ECO:0000313" key="2">
    <source>
        <dbReference type="EMBL" id="GGT48729.1"/>
    </source>
</evidence>
<dbReference type="RefSeq" id="WP_189711321.1">
    <property type="nucleotide sequence ID" value="NZ_BMSA01000006.1"/>
</dbReference>
<protein>
    <recommendedName>
        <fullName evidence="4">Transmembrane protein</fullName>
    </recommendedName>
</protein>
<reference evidence="2" key="2">
    <citation type="submission" date="2020-09" db="EMBL/GenBank/DDBJ databases">
        <authorList>
            <person name="Sun Q."/>
            <person name="Ohkuma M."/>
        </authorList>
    </citation>
    <scope>NUCLEOTIDE SEQUENCE</scope>
    <source>
        <strain evidence="2">JCM 4125</strain>
    </source>
</reference>
<reference evidence="2" key="1">
    <citation type="journal article" date="2014" name="Int. J. Syst. Evol. Microbiol.">
        <title>Complete genome sequence of Corynebacterium casei LMG S-19264T (=DSM 44701T), isolated from a smear-ripened cheese.</title>
        <authorList>
            <consortium name="US DOE Joint Genome Institute (JGI-PGF)"/>
            <person name="Walter F."/>
            <person name="Albersmeier A."/>
            <person name="Kalinowski J."/>
            <person name="Ruckert C."/>
        </authorList>
    </citation>
    <scope>NUCLEOTIDE SEQUENCE</scope>
    <source>
        <strain evidence="2">JCM 4125</strain>
    </source>
</reference>
<keyword evidence="1" id="KW-1133">Transmembrane helix</keyword>
<evidence type="ECO:0000256" key="1">
    <source>
        <dbReference type="SAM" id="Phobius"/>
    </source>
</evidence>